<evidence type="ECO:0000259" key="6">
    <source>
        <dbReference type="PROSITE" id="PS50888"/>
    </source>
</evidence>
<organism evidence="7 8">
    <name type="scientific">Malassezia vespertilionis</name>
    <dbReference type="NCBI Taxonomy" id="2020962"/>
    <lineage>
        <taxon>Eukaryota</taxon>
        <taxon>Fungi</taxon>
        <taxon>Dikarya</taxon>
        <taxon>Basidiomycota</taxon>
        <taxon>Ustilaginomycotina</taxon>
        <taxon>Malasseziomycetes</taxon>
        <taxon>Malasseziales</taxon>
        <taxon>Malasseziaceae</taxon>
        <taxon>Malassezia</taxon>
    </lineage>
</organism>
<evidence type="ECO:0000256" key="4">
    <source>
        <dbReference type="ARBA" id="ARBA00023242"/>
    </source>
</evidence>
<dbReference type="GO" id="GO:0000978">
    <property type="term" value="F:RNA polymerase II cis-regulatory region sequence-specific DNA binding"/>
    <property type="evidence" value="ECO:0007669"/>
    <property type="project" value="TreeGrafter"/>
</dbReference>
<comment type="subcellular location">
    <subcellularLocation>
        <location evidence="1">Nucleus</location>
    </subcellularLocation>
</comment>
<feature type="compositionally biased region" description="Basic and acidic residues" evidence="5">
    <location>
        <begin position="175"/>
        <end position="191"/>
    </location>
</feature>
<keyword evidence="2" id="KW-0805">Transcription regulation</keyword>
<dbReference type="InterPro" id="IPR051732">
    <property type="entry name" value="USF"/>
</dbReference>
<keyword evidence="4" id="KW-0539">Nucleus</keyword>
<dbReference type="SMART" id="SM00353">
    <property type="entry name" value="HLH"/>
    <property type="match status" value="1"/>
</dbReference>
<keyword evidence="3" id="KW-0804">Transcription</keyword>
<feature type="region of interest" description="Disordered" evidence="5">
    <location>
        <begin position="1"/>
        <end position="54"/>
    </location>
</feature>
<dbReference type="AlphaFoldDB" id="A0A2N1J7R9"/>
<dbReference type="GO" id="GO:0005634">
    <property type="term" value="C:nucleus"/>
    <property type="evidence" value="ECO:0007669"/>
    <property type="project" value="UniProtKB-SubCell"/>
</dbReference>
<dbReference type="Gene3D" id="4.10.280.10">
    <property type="entry name" value="Helix-loop-helix DNA-binding domain"/>
    <property type="match status" value="1"/>
</dbReference>
<reference evidence="7 8" key="1">
    <citation type="submission" date="2017-10" db="EMBL/GenBank/DDBJ databases">
        <title>A novel species of cold-tolerant Malassezia isolated from bats.</title>
        <authorList>
            <person name="Lorch J.M."/>
            <person name="Palmer J.M."/>
            <person name="Vanderwolf K.J."/>
            <person name="Schmidt K.Z."/>
            <person name="Verant M.L."/>
            <person name="Weller T.J."/>
            <person name="Blehert D.S."/>
        </authorList>
    </citation>
    <scope>NUCLEOTIDE SEQUENCE [LARGE SCALE GENOMIC DNA]</scope>
    <source>
        <strain evidence="7 8">NWHC:44797-103</strain>
    </source>
</reference>
<dbReference type="EMBL" id="KZ454994">
    <property type="protein sequence ID" value="PKI82601.1"/>
    <property type="molecule type" value="Genomic_DNA"/>
</dbReference>
<protein>
    <recommendedName>
        <fullName evidence="6">BHLH domain-containing protein</fullName>
    </recommendedName>
</protein>
<sequence length="298" mass="34210">MSDTSVYQSGRPRRSTTQYDLSEKMEEEEASLAPTLKRQRGSRTLHRKTDHSVIERRRREKINDRLLCLQETVPACREKAFEHFKKKPCPHGTGTSAERIGSEMVLEKLCIISHTVDYVMELRKQLEAYRAMCTCEPEIPSPNEHTEEHAQFAHDGQPRTCTRSPNEDSLSPTPVKDEAMPIKEESKSLKLERKKHRTPDILLRHVFTTLRFLPFLRCTRGRACGPTRILTHTLMLMLMPTPTPTPMPMPTHTGCRHIWPLHAIILRHAYPNTSRAAKRAMGFTIRTMDGTHIGFLGP</sequence>
<gene>
    <name evidence="7" type="ORF">MVES_003413</name>
</gene>
<dbReference type="InterPro" id="IPR011598">
    <property type="entry name" value="bHLH_dom"/>
</dbReference>
<evidence type="ECO:0000256" key="1">
    <source>
        <dbReference type="ARBA" id="ARBA00004123"/>
    </source>
</evidence>
<dbReference type="PROSITE" id="PS50888">
    <property type="entry name" value="BHLH"/>
    <property type="match status" value="1"/>
</dbReference>
<evidence type="ECO:0000256" key="3">
    <source>
        <dbReference type="ARBA" id="ARBA00023163"/>
    </source>
</evidence>
<dbReference type="GO" id="GO:0046983">
    <property type="term" value="F:protein dimerization activity"/>
    <property type="evidence" value="ECO:0007669"/>
    <property type="project" value="InterPro"/>
</dbReference>
<name>A0A2N1J7R9_9BASI</name>
<dbReference type="SUPFAM" id="SSF47459">
    <property type="entry name" value="HLH, helix-loop-helix DNA-binding domain"/>
    <property type="match status" value="1"/>
</dbReference>
<dbReference type="Proteomes" id="UP000232875">
    <property type="component" value="Unassembled WGS sequence"/>
</dbReference>
<feature type="domain" description="BHLH" evidence="6">
    <location>
        <begin position="46"/>
        <end position="122"/>
    </location>
</feature>
<accession>A0A2N1J7R9</accession>
<evidence type="ECO:0000256" key="2">
    <source>
        <dbReference type="ARBA" id="ARBA00023015"/>
    </source>
</evidence>
<feature type="compositionally biased region" description="Basic residues" evidence="5">
    <location>
        <begin position="37"/>
        <end position="49"/>
    </location>
</feature>
<feature type="compositionally biased region" description="Polar residues" evidence="5">
    <location>
        <begin position="159"/>
        <end position="172"/>
    </location>
</feature>
<dbReference type="PANTHER" id="PTHR46117">
    <property type="entry name" value="FI24210P1"/>
    <property type="match status" value="1"/>
</dbReference>
<dbReference type="Pfam" id="PF00010">
    <property type="entry name" value="HLH"/>
    <property type="match status" value="1"/>
</dbReference>
<dbReference type="PANTHER" id="PTHR46117:SF3">
    <property type="entry name" value="FI24210P1"/>
    <property type="match status" value="1"/>
</dbReference>
<feature type="region of interest" description="Disordered" evidence="5">
    <location>
        <begin position="142"/>
        <end position="191"/>
    </location>
</feature>
<evidence type="ECO:0000313" key="8">
    <source>
        <dbReference type="Proteomes" id="UP000232875"/>
    </source>
</evidence>
<evidence type="ECO:0000256" key="5">
    <source>
        <dbReference type="SAM" id="MobiDB-lite"/>
    </source>
</evidence>
<dbReference type="STRING" id="2020962.A0A2N1J7R9"/>
<keyword evidence="8" id="KW-1185">Reference proteome</keyword>
<evidence type="ECO:0000313" key="7">
    <source>
        <dbReference type="EMBL" id="PKI82601.1"/>
    </source>
</evidence>
<dbReference type="InterPro" id="IPR036638">
    <property type="entry name" value="HLH_DNA-bd_sf"/>
</dbReference>
<dbReference type="OrthoDB" id="690068at2759"/>
<dbReference type="GO" id="GO:0000981">
    <property type="term" value="F:DNA-binding transcription factor activity, RNA polymerase II-specific"/>
    <property type="evidence" value="ECO:0007669"/>
    <property type="project" value="TreeGrafter"/>
</dbReference>
<proteinExistence type="predicted"/>